<comment type="function">
    <text evidence="6">This promotes the activity of RNA polymerase II.</text>
</comment>
<feature type="domain" description="FCP1 homology" evidence="7">
    <location>
        <begin position="65"/>
        <end position="236"/>
    </location>
</feature>
<evidence type="ECO:0000256" key="3">
    <source>
        <dbReference type="ARBA" id="ARBA00023242"/>
    </source>
</evidence>
<evidence type="ECO:0000256" key="5">
    <source>
        <dbReference type="ARBA" id="ARBA00048336"/>
    </source>
</evidence>
<protein>
    <recommendedName>
        <fullName evidence="6">RNA polymerase II C-terminal domain phosphatase-like</fullName>
        <ecNumber evidence="6">3.1.3.16</ecNumber>
    </recommendedName>
</protein>
<accession>A0AAW2CF34</accession>
<comment type="catalytic activity">
    <reaction evidence="5 6">
        <text>O-phospho-L-threonyl-[protein] + H2O = L-threonyl-[protein] + phosphate</text>
        <dbReference type="Rhea" id="RHEA:47004"/>
        <dbReference type="Rhea" id="RHEA-COMP:11060"/>
        <dbReference type="Rhea" id="RHEA-COMP:11605"/>
        <dbReference type="ChEBI" id="CHEBI:15377"/>
        <dbReference type="ChEBI" id="CHEBI:30013"/>
        <dbReference type="ChEBI" id="CHEBI:43474"/>
        <dbReference type="ChEBI" id="CHEBI:61977"/>
        <dbReference type="EC" id="3.1.3.16"/>
    </reaction>
</comment>
<evidence type="ECO:0000259" key="7">
    <source>
        <dbReference type="PROSITE" id="PS50969"/>
    </source>
</evidence>
<dbReference type="EMBL" id="JAZDWU010000007">
    <property type="protein sequence ID" value="KAK9995972.1"/>
    <property type="molecule type" value="Genomic_DNA"/>
</dbReference>
<dbReference type="PANTHER" id="PTHR23081:SF36">
    <property type="entry name" value="RNA POLYMERASE II SUBUNIT A C-TERMINAL DOMAIN PHOSPHATASE"/>
    <property type="match status" value="1"/>
</dbReference>
<dbReference type="NCBIfam" id="TIGR02250">
    <property type="entry name" value="FCP1_euk"/>
    <property type="match status" value="1"/>
</dbReference>
<dbReference type="InterPro" id="IPR011947">
    <property type="entry name" value="FCP1_euk"/>
</dbReference>
<dbReference type="AlphaFoldDB" id="A0AAW2CF34"/>
<dbReference type="PANTHER" id="PTHR23081">
    <property type="entry name" value="RNA POLYMERASE II CTD PHOSPHATASE"/>
    <property type="match status" value="1"/>
</dbReference>
<comment type="caution">
    <text evidence="8">The sequence shown here is derived from an EMBL/GenBank/DDBJ whole genome shotgun (WGS) entry which is preliminary data.</text>
</comment>
<dbReference type="InterPro" id="IPR004274">
    <property type="entry name" value="FCP1_dom"/>
</dbReference>
<evidence type="ECO:0000256" key="4">
    <source>
        <dbReference type="ARBA" id="ARBA00047761"/>
    </source>
</evidence>
<dbReference type="Pfam" id="PF03031">
    <property type="entry name" value="NIF"/>
    <property type="match status" value="1"/>
</dbReference>
<evidence type="ECO:0000256" key="1">
    <source>
        <dbReference type="ARBA" id="ARBA00004123"/>
    </source>
</evidence>
<evidence type="ECO:0000256" key="2">
    <source>
        <dbReference type="ARBA" id="ARBA00022801"/>
    </source>
</evidence>
<dbReference type="EC" id="3.1.3.16" evidence="6"/>
<dbReference type="SMART" id="SM00577">
    <property type="entry name" value="CPDc"/>
    <property type="match status" value="1"/>
</dbReference>
<dbReference type="CDD" id="cd07521">
    <property type="entry name" value="HAD_FCP1-like"/>
    <property type="match status" value="1"/>
</dbReference>
<comment type="subcellular location">
    <subcellularLocation>
        <location evidence="1 6">Nucleus</location>
    </subcellularLocation>
</comment>
<evidence type="ECO:0000313" key="8">
    <source>
        <dbReference type="EMBL" id="KAK9995972.1"/>
    </source>
</evidence>
<keyword evidence="3 6" id="KW-0539">Nucleus</keyword>
<sequence>MKIISEMISFPQDSSDNPDSSSFSNMGVHACMVCESQAFKYIDKDLWLSHDEIAGIRMVNSEKLLNAKKIVLVLNLDNTLLHTTKEKRHLKTPEEVMKHTNKYNDSLISLKSLGMMTKLRPYVHTFLEEASTMFEMYIYTTGDRRYASIMAQFLDPKEVYFKSRIIAREDLVDPEKMSVDLVLRHKRMVLILNDNENVWRYDDDDKSNVFHVQKYHYFDSRLDRSIVSLSALNNDEREINGVLATLLKGLKRIHTMLFNPKFEGGLDFK</sequence>
<dbReference type="Proteomes" id="UP001459277">
    <property type="component" value="Unassembled WGS sequence"/>
</dbReference>
<dbReference type="GO" id="GO:0008420">
    <property type="term" value="F:RNA polymerase II CTD heptapeptide repeat phosphatase activity"/>
    <property type="evidence" value="ECO:0007669"/>
    <property type="project" value="UniProtKB-UniRule"/>
</dbReference>
<dbReference type="InterPro" id="IPR023214">
    <property type="entry name" value="HAD_sf"/>
</dbReference>
<keyword evidence="2 6" id="KW-0378">Hydrolase</keyword>
<organism evidence="8 9">
    <name type="scientific">Lithocarpus litseifolius</name>
    <dbReference type="NCBI Taxonomy" id="425828"/>
    <lineage>
        <taxon>Eukaryota</taxon>
        <taxon>Viridiplantae</taxon>
        <taxon>Streptophyta</taxon>
        <taxon>Embryophyta</taxon>
        <taxon>Tracheophyta</taxon>
        <taxon>Spermatophyta</taxon>
        <taxon>Magnoliopsida</taxon>
        <taxon>eudicotyledons</taxon>
        <taxon>Gunneridae</taxon>
        <taxon>Pentapetalae</taxon>
        <taxon>rosids</taxon>
        <taxon>fabids</taxon>
        <taxon>Fagales</taxon>
        <taxon>Fagaceae</taxon>
        <taxon>Lithocarpus</taxon>
    </lineage>
</organism>
<comment type="catalytic activity">
    <reaction evidence="4 6">
        <text>O-phospho-L-seryl-[protein] + H2O = L-seryl-[protein] + phosphate</text>
        <dbReference type="Rhea" id="RHEA:20629"/>
        <dbReference type="Rhea" id="RHEA-COMP:9863"/>
        <dbReference type="Rhea" id="RHEA-COMP:11604"/>
        <dbReference type="ChEBI" id="CHEBI:15377"/>
        <dbReference type="ChEBI" id="CHEBI:29999"/>
        <dbReference type="ChEBI" id="CHEBI:43474"/>
        <dbReference type="ChEBI" id="CHEBI:83421"/>
        <dbReference type="EC" id="3.1.3.16"/>
    </reaction>
</comment>
<evidence type="ECO:0000256" key="6">
    <source>
        <dbReference type="RuleBase" id="RU366066"/>
    </source>
</evidence>
<dbReference type="PROSITE" id="PS50969">
    <property type="entry name" value="FCP1"/>
    <property type="match status" value="1"/>
</dbReference>
<dbReference type="GO" id="GO:0005634">
    <property type="term" value="C:nucleus"/>
    <property type="evidence" value="ECO:0007669"/>
    <property type="project" value="UniProtKB-SubCell"/>
</dbReference>
<reference evidence="8 9" key="1">
    <citation type="submission" date="2024-01" db="EMBL/GenBank/DDBJ databases">
        <title>A telomere-to-telomere, gap-free genome of sweet tea (Lithocarpus litseifolius).</title>
        <authorList>
            <person name="Zhou J."/>
        </authorList>
    </citation>
    <scope>NUCLEOTIDE SEQUENCE [LARGE SCALE GENOMIC DNA]</scope>
    <source>
        <strain evidence="8">Zhou-2022a</strain>
        <tissue evidence="8">Leaf</tissue>
    </source>
</reference>
<proteinExistence type="predicted"/>
<dbReference type="Gene3D" id="3.40.50.1000">
    <property type="entry name" value="HAD superfamily/HAD-like"/>
    <property type="match status" value="1"/>
</dbReference>
<gene>
    <name evidence="8" type="ORF">SO802_020658</name>
</gene>
<dbReference type="InterPro" id="IPR036412">
    <property type="entry name" value="HAD-like_sf"/>
</dbReference>
<dbReference type="SUPFAM" id="SSF56784">
    <property type="entry name" value="HAD-like"/>
    <property type="match status" value="1"/>
</dbReference>
<evidence type="ECO:0000313" key="9">
    <source>
        <dbReference type="Proteomes" id="UP001459277"/>
    </source>
</evidence>
<name>A0AAW2CF34_9ROSI</name>
<dbReference type="InterPro" id="IPR039189">
    <property type="entry name" value="Fcp1"/>
</dbReference>
<keyword evidence="9" id="KW-1185">Reference proteome</keyword>